<reference evidence="1" key="1">
    <citation type="journal article" date="2020" name="Microb. Genom.">
        <title>Genetic diversity of clinical and environmental Mucorales isolates obtained from an investigation of mucormycosis cases among solid organ transplant recipients.</title>
        <authorList>
            <person name="Nguyen M.H."/>
            <person name="Kaul D."/>
            <person name="Muto C."/>
            <person name="Cheng S.J."/>
            <person name="Richter R.A."/>
            <person name="Bruno V.M."/>
            <person name="Liu G."/>
            <person name="Beyhan S."/>
            <person name="Sundermann A.J."/>
            <person name="Mounaud S."/>
            <person name="Pasculle A.W."/>
            <person name="Nierman W.C."/>
            <person name="Driscoll E."/>
            <person name="Cumbie R."/>
            <person name="Clancy C.J."/>
            <person name="Dupont C.L."/>
        </authorList>
    </citation>
    <scope>NUCLEOTIDE SEQUENCE</scope>
    <source>
        <strain evidence="1">GL11</strain>
    </source>
</reference>
<dbReference type="EMBL" id="JAANQT010001280">
    <property type="protein sequence ID" value="KAG1305796.1"/>
    <property type="molecule type" value="Genomic_DNA"/>
</dbReference>
<dbReference type="Proteomes" id="UP000716291">
    <property type="component" value="Unassembled WGS sequence"/>
</dbReference>
<evidence type="ECO:0000313" key="2">
    <source>
        <dbReference type="Proteomes" id="UP000716291"/>
    </source>
</evidence>
<keyword evidence="2" id="KW-1185">Reference proteome</keyword>
<dbReference type="OrthoDB" id="2241755at2759"/>
<comment type="caution">
    <text evidence="1">The sequence shown here is derived from an EMBL/GenBank/DDBJ whole genome shotgun (WGS) entry which is preliminary data.</text>
</comment>
<evidence type="ECO:0000313" key="1">
    <source>
        <dbReference type="EMBL" id="KAG1305796.1"/>
    </source>
</evidence>
<evidence type="ECO:0008006" key="3">
    <source>
        <dbReference type="Google" id="ProtNLM"/>
    </source>
</evidence>
<dbReference type="SUPFAM" id="SSF54768">
    <property type="entry name" value="dsRNA-binding domain-like"/>
    <property type="match status" value="1"/>
</dbReference>
<gene>
    <name evidence="1" type="ORF">G6F64_008096</name>
</gene>
<dbReference type="AlphaFoldDB" id="A0A9P6X5W6"/>
<accession>A0A9P6X5W6</accession>
<name>A0A9P6X5W6_RHIOR</name>
<proteinExistence type="predicted"/>
<protein>
    <recommendedName>
        <fullName evidence="3">RNase III domain-containing protein</fullName>
    </recommendedName>
</protein>
<sequence>MTTEDQRRVYAEEYLKEVFSNITDQFGQKLVIIPALSKLVDVTLNSEDPRYESFRYLGEGARFFAIRWIITSTFPNSDVETLTGHNKKCQDAGRISKIIFDQIQLKKALGIPAHTKLLDMYLGVLVENFGMAAVRGFIEPAIQQMLTGEGTKAKKIGFKPVIGVDPKQQLREAIAISGGNIQIETAESPDKQWQATVMCQLIQSGTIFTHTRIGPSKQKASSAACFDILQFLHTHSDVLTHLLNPNSDISQAHPLPINTADYCNIAISNITPKPLINFANTGTQNHPNKSNWAQIPHSDDQEETLRQLSLLLLGNSDTNTQSQLQSLRAGQLDANSSLCKTTLSQLPTQSSTAFGFIKQEMDN</sequence>
<organism evidence="1 2">
    <name type="scientific">Rhizopus oryzae</name>
    <name type="common">Mucormycosis agent</name>
    <name type="synonym">Rhizopus arrhizus var. delemar</name>
    <dbReference type="NCBI Taxonomy" id="64495"/>
    <lineage>
        <taxon>Eukaryota</taxon>
        <taxon>Fungi</taxon>
        <taxon>Fungi incertae sedis</taxon>
        <taxon>Mucoromycota</taxon>
        <taxon>Mucoromycotina</taxon>
        <taxon>Mucoromycetes</taxon>
        <taxon>Mucorales</taxon>
        <taxon>Mucorineae</taxon>
        <taxon>Rhizopodaceae</taxon>
        <taxon>Rhizopus</taxon>
    </lineage>
</organism>